<dbReference type="STRING" id="2880.D7FK87"/>
<dbReference type="EMBL" id="FN649737">
    <property type="protein sequence ID" value="CBJ29292.1"/>
    <property type="molecule type" value="Genomic_DNA"/>
</dbReference>
<accession>D7FK87</accession>
<feature type="chain" id="PRO_5003095501" evidence="4">
    <location>
        <begin position="20"/>
        <end position="293"/>
    </location>
</feature>
<organism evidence="6 7">
    <name type="scientific">Ectocarpus siliculosus</name>
    <name type="common">Brown alga</name>
    <name type="synonym">Conferva siliculosa</name>
    <dbReference type="NCBI Taxonomy" id="2880"/>
    <lineage>
        <taxon>Eukaryota</taxon>
        <taxon>Sar</taxon>
        <taxon>Stramenopiles</taxon>
        <taxon>Ochrophyta</taxon>
        <taxon>PX clade</taxon>
        <taxon>Phaeophyceae</taxon>
        <taxon>Ectocarpales</taxon>
        <taxon>Ectocarpaceae</taxon>
        <taxon>Ectocarpus</taxon>
    </lineage>
</organism>
<evidence type="ECO:0000313" key="6">
    <source>
        <dbReference type="EMBL" id="CBJ29292.1"/>
    </source>
</evidence>
<dbReference type="PANTHER" id="PTHR11586:SF33">
    <property type="entry name" value="AMINOACYL TRNA SYNTHASE COMPLEX-INTERACTING MULTIFUNCTIONAL PROTEIN 1"/>
    <property type="match status" value="1"/>
</dbReference>
<evidence type="ECO:0000313" key="7">
    <source>
        <dbReference type="Proteomes" id="UP000002630"/>
    </source>
</evidence>
<dbReference type="GO" id="GO:0004812">
    <property type="term" value="F:aminoacyl-tRNA ligase activity"/>
    <property type="evidence" value="ECO:0007669"/>
    <property type="project" value="UniProtKB-KW"/>
</dbReference>
<dbReference type="EMBL" id="FN648013">
    <property type="protein sequence ID" value="CBJ29292.1"/>
    <property type="molecule type" value="Genomic_DNA"/>
</dbReference>
<feature type="domain" description="TRNA-binding" evidence="5">
    <location>
        <begin position="120"/>
        <end position="230"/>
    </location>
</feature>
<evidence type="ECO:0000256" key="1">
    <source>
        <dbReference type="ARBA" id="ARBA00022555"/>
    </source>
</evidence>
<keyword evidence="2 3" id="KW-0694">RNA-binding</keyword>
<evidence type="ECO:0000256" key="2">
    <source>
        <dbReference type="ARBA" id="ARBA00022884"/>
    </source>
</evidence>
<dbReference type="AlphaFoldDB" id="D7FK87"/>
<dbReference type="Gene3D" id="2.40.50.140">
    <property type="entry name" value="Nucleic acid-binding proteins"/>
    <property type="match status" value="1"/>
</dbReference>
<evidence type="ECO:0000256" key="3">
    <source>
        <dbReference type="PROSITE-ProRule" id="PRU00209"/>
    </source>
</evidence>
<evidence type="ECO:0000256" key="4">
    <source>
        <dbReference type="SAM" id="SignalP"/>
    </source>
</evidence>
<dbReference type="SUPFAM" id="SSF50249">
    <property type="entry name" value="Nucleic acid-binding proteins"/>
    <property type="match status" value="1"/>
</dbReference>
<dbReference type="Proteomes" id="UP000002630">
    <property type="component" value="Linkage Group LG12"/>
</dbReference>
<dbReference type="eggNOG" id="KOG2241">
    <property type="taxonomic scope" value="Eukaryota"/>
</dbReference>
<keyword evidence="7" id="KW-1185">Reference proteome</keyword>
<dbReference type="InterPro" id="IPR036116">
    <property type="entry name" value="FN3_sf"/>
</dbReference>
<dbReference type="CDD" id="cd02799">
    <property type="entry name" value="tRNA_bind_EMAP-II_like"/>
    <property type="match status" value="1"/>
</dbReference>
<sequence>MASLRLTVLGACCFSSAAASVVSAREAVVELPPLGGDGVGYSVKWFEEDNPAIFDQATASLQSRLVLSDLSPGTEYVAVVRRTATAAAAAPAGEAGDNAARELRFSTPEAEGNASGEMMELSRLEIRVGRCLECSKHPDADSLYVETVDFGEGEPRCLGPVDKTIVSRLVAYVPENEMRGRMVVGLCNLPSRAMRGVTSSGMLLCASNDDHSSVDPLSPPEGAKIGELITFESVLSAPAPPSSGASRAWSATMEGMKTAEATADGVGVAGWDGRPMLTSAGACTSSIAAGRVR</sequence>
<dbReference type="GO" id="GO:0000049">
    <property type="term" value="F:tRNA binding"/>
    <property type="evidence" value="ECO:0007669"/>
    <property type="project" value="UniProtKB-UniRule"/>
</dbReference>
<dbReference type="OrthoDB" id="19141at2759"/>
<keyword evidence="4" id="KW-0732">Signal</keyword>
<dbReference type="InterPro" id="IPR051270">
    <property type="entry name" value="Tyrosine-tRNA_ligase_regulator"/>
</dbReference>
<dbReference type="PANTHER" id="PTHR11586">
    <property type="entry name" value="TRNA-AMINOACYLATION COFACTOR ARC1 FAMILY MEMBER"/>
    <property type="match status" value="1"/>
</dbReference>
<name>D7FK87_ECTSI</name>
<dbReference type="InterPro" id="IPR002547">
    <property type="entry name" value="tRNA-bd_dom"/>
</dbReference>
<keyword evidence="1 3" id="KW-0820">tRNA-binding</keyword>
<protein>
    <submittedName>
        <fullName evidence="6">Similar to Tyrosyl-tRNA synthetase, cytoplasmic (Tyrosyl--tRNA ligase) (TyrRS)</fullName>
    </submittedName>
</protein>
<evidence type="ECO:0000259" key="5">
    <source>
        <dbReference type="PROSITE" id="PS50886"/>
    </source>
</evidence>
<dbReference type="OMA" id="ENEMRGR"/>
<dbReference type="SUPFAM" id="SSF49265">
    <property type="entry name" value="Fibronectin type III"/>
    <property type="match status" value="1"/>
</dbReference>
<gene>
    <name evidence="6" type="ORF">Esi_0142_0038</name>
</gene>
<feature type="signal peptide" evidence="4">
    <location>
        <begin position="1"/>
        <end position="19"/>
    </location>
</feature>
<dbReference type="InterPro" id="IPR012340">
    <property type="entry name" value="NA-bd_OB-fold"/>
</dbReference>
<proteinExistence type="predicted"/>
<keyword evidence="6" id="KW-0436">Ligase</keyword>
<dbReference type="Pfam" id="PF01588">
    <property type="entry name" value="tRNA_bind"/>
    <property type="match status" value="1"/>
</dbReference>
<dbReference type="PROSITE" id="PS50886">
    <property type="entry name" value="TRBD"/>
    <property type="match status" value="1"/>
</dbReference>
<dbReference type="InParanoid" id="D7FK87"/>
<reference evidence="6 7" key="1">
    <citation type="journal article" date="2010" name="Nature">
        <title>The Ectocarpus genome and the independent evolution of multicellularity in brown algae.</title>
        <authorList>
            <person name="Cock J.M."/>
            <person name="Sterck L."/>
            <person name="Rouze P."/>
            <person name="Scornet D."/>
            <person name="Allen A.E."/>
            <person name="Amoutzias G."/>
            <person name="Anthouard V."/>
            <person name="Artiguenave F."/>
            <person name="Aury J.M."/>
            <person name="Badger J.H."/>
            <person name="Beszteri B."/>
            <person name="Billiau K."/>
            <person name="Bonnet E."/>
            <person name="Bothwell J.H."/>
            <person name="Bowler C."/>
            <person name="Boyen C."/>
            <person name="Brownlee C."/>
            <person name="Carrano C.J."/>
            <person name="Charrier B."/>
            <person name="Cho G.Y."/>
            <person name="Coelho S.M."/>
            <person name="Collen J."/>
            <person name="Corre E."/>
            <person name="Da Silva C."/>
            <person name="Delage L."/>
            <person name="Delaroque N."/>
            <person name="Dittami S.M."/>
            <person name="Doulbeau S."/>
            <person name="Elias M."/>
            <person name="Farnham G."/>
            <person name="Gachon C.M."/>
            <person name="Gschloessl B."/>
            <person name="Heesch S."/>
            <person name="Jabbari K."/>
            <person name="Jubin C."/>
            <person name="Kawai H."/>
            <person name="Kimura K."/>
            <person name="Kloareg B."/>
            <person name="Kupper F.C."/>
            <person name="Lang D."/>
            <person name="Le Bail A."/>
            <person name="Leblanc C."/>
            <person name="Lerouge P."/>
            <person name="Lohr M."/>
            <person name="Lopez P.J."/>
            <person name="Martens C."/>
            <person name="Maumus F."/>
            <person name="Michel G."/>
            <person name="Miranda-Saavedra D."/>
            <person name="Morales J."/>
            <person name="Moreau H."/>
            <person name="Motomura T."/>
            <person name="Nagasato C."/>
            <person name="Napoli C.A."/>
            <person name="Nelson D.R."/>
            <person name="Nyvall-Collen P."/>
            <person name="Peters A.F."/>
            <person name="Pommier C."/>
            <person name="Potin P."/>
            <person name="Poulain J."/>
            <person name="Quesneville H."/>
            <person name="Read B."/>
            <person name="Rensing S.A."/>
            <person name="Ritter A."/>
            <person name="Rousvoal S."/>
            <person name="Samanta M."/>
            <person name="Samson G."/>
            <person name="Schroeder D.C."/>
            <person name="Segurens B."/>
            <person name="Strittmatter M."/>
            <person name="Tonon T."/>
            <person name="Tregear J.W."/>
            <person name="Valentin K."/>
            <person name="von Dassow P."/>
            <person name="Yamagishi T."/>
            <person name="Van de Peer Y."/>
            <person name="Wincker P."/>
        </authorList>
    </citation>
    <scope>NUCLEOTIDE SEQUENCE [LARGE SCALE GENOMIC DNA]</scope>
    <source>
        <strain evidence="7">Ec32 / CCAP1310/4</strain>
    </source>
</reference>